<gene>
    <name evidence="1" type="ORF">GAGA_3909</name>
</gene>
<protein>
    <recommendedName>
        <fullName evidence="3">Transposase</fullName>
    </recommendedName>
</protein>
<name>A0ABQ0IBH8_9ALTE</name>
<evidence type="ECO:0000313" key="2">
    <source>
        <dbReference type="Proteomes" id="UP000008372"/>
    </source>
</evidence>
<keyword evidence="2" id="KW-1185">Reference proteome</keyword>
<reference evidence="1 2" key="1">
    <citation type="journal article" date="2014" name="Environ. Microbiol.">
        <title>Comparative genomics of the marine bacterial genus Glaciecola reveals the high degree of genomic diversity and genomic characteristic for cold adaptation.</title>
        <authorList>
            <person name="Qin Q.L."/>
            <person name="Xie B.B."/>
            <person name="Yu Y."/>
            <person name="Shu Y.L."/>
            <person name="Rong J.C."/>
            <person name="Zhang Y.J."/>
            <person name="Zhao D.L."/>
            <person name="Chen X.L."/>
            <person name="Zhang X.Y."/>
            <person name="Chen B."/>
            <person name="Zhou B.C."/>
            <person name="Zhang Y.Z."/>
        </authorList>
    </citation>
    <scope>NUCLEOTIDE SEQUENCE [LARGE SCALE GENOMIC DNA]</scope>
    <source>
        <strain evidence="1 2">NO2</strain>
    </source>
</reference>
<dbReference type="Proteomes" id="UP000008372">
    <property type="component" value="Unassembled WGS sequence"/>
</dbReference>
<sequence length="40" mass="4756">MLKTFSFAFKLGITEYIKRGFVFVMTFHFRADDVRYTSLA</sequence>
<accession>A0ABQ0IBH8</accession>
<organism evidence="1 2">
    <name type="scientific">Paraglaciecola agarilytica NO2</name>
    <dbReference type="NCBI Taxonomy" id="1125747"/>
    <lineage>
        <taxon>Bacteria</taxon>
        <taxon>Pseudomonadati</taxon>
        <taxon>Pseudomonadota</taxon>
        <taxon>Gammaproteobacteria</taxon>
        <taxon>Alteromonadales</taxon>
        <taxon>Alteromonadaceae</taxon>
        <taxon>Paraglaciecola</taxon>
    </lineage>
</organism>
<dbReference type="EMBL" id="BAEK01000071">
    <property type="protein sequence ID" value="GAC06742.1"/>
    <property type="molecule type" value="Genomic_DNA"/>
</dbReference>
<comment type="caution">
    <text evidence="1">The sequence shown here is derived from an EMBL/GenBank/DDBJ whole genome shotgun (WGS) entry which is preliminary data.</text>
</comment>
<evidence type="ECO:0000313" key="1">
    <source>
        <dbReference type="EMBL" id="GAC06742.1"/>
    </source>
</evidence>
<evidence type="ECO:0008006" key="3">
    <source>
        <dbReference type="Google" id="ProtNLM"/>
    </source>
</evidence>
<proteinExistence type="predicted"/>